<evidence type="ECO:0000256" key="1">
    <source>
        <dbReference type="SAM" id="Phobius"/>
    </source>
</evidence>
<keyword evidence="1" id="KW-0812">Transmembrane</keyword>
<keyword evidence="3" id="KW-1185">Reference proteome</keyword>
<organism evidence="2 3">
    <name type="scientific">Acacia crassicarpa</name>
    <name type="common">northern wattle</name>
    <dbReference type="NCBI Taxonomy" id="499986"/>
    <lineage>
        <taxon>Eukaryota</taxon>
        <taxon>Viridiplantae</taxon>
        <taxon>Streptophyta</taxon>
        <taxon>Embryophyta</taxon>
        <taxon>Tracheophyta</taxon>
        <taxon>Spermatophyta</taxon>
        <taxon>Magnoliopsida</taxon>
        <taxon>eudicotyledons</taxon>
        <taxon>Gunneridae</taxon>
        <taxon>Pentapetalae</taxon>
        <taxon>rosids</taxon>
        <taxon>fabids</taxon>
        <taxon>Fabales</taxon>
        <taxon>Fabaceae</taxon>
        <taxon>Caesalpinioideae</taxon>
        <taxon>mimosoid clade</taxon>
        <taxon>Acacieae</taxon>
        <taxon>Acacia</taxon>
    </lineage>
</organism>
<feature type="transmembrane region" description="Helical" evidence="1">
    <location>
        <begin position="45"/>
        <end position="63"/>
    </location>
</feature>
<reference evidence="2" key="1">
    <citation type="submission" date="2023-10" db="EMBL/GenBank/DDBJ databases">
        <title>Chromosome-level genome of the transformable northern wattle, Acacia crassicarpa.</title>
        <authorList>
            <person name="Massaro I."/>
            <person name="Sinha N.R."/>
            <person name="Poethig S."/>
            <person name="Leichty A.R."/>
        </authorList>
    </citation>
    <scope>NUCLEOTIDE SEQUENCE</scope>
    <source>
        <strain evidence="2">Acra3RX</strain>
        <tissue evidence="2">Leaf</tissue>
    </source>
</reference>
<dbReference type="AlphaFoldDB" id="A0AAE1MAK6"/>
<dbReference type="EMBL" id="JAWXYG010000012">
    <property type="protein sequence ID" value="KAK4258024.1"/>
    <property type="molecule type" value="Genomic_DNA"/>
</dbReference>
<sequence length="86" mass="9535">MCGKSSLVNKAKPYVLMVALQFGITGNVLFGMTSVKHGVNRFAFGAYRNAFAAFSLASFAFFLDRKVRFKVTISVFLQIMLLGFPE</sequence>
<gene>
    <name evidence="2" type="ORF">QN277_007535</name>
</gene>
<protein>
    <recommendedName>
        <fullName evidence="4">WAT1-related protein</fullName>
    </recommendedName>
</protein>
<comment type="caution">
    <text evidence="2">The sequence shown here is derived from an EMBL/GenBank/DDBJ whole genome shotgun (WGS) entry which is preliminary data.</text>
</comment>
<evidence type="ECO:0000313" key="3">
    <source>
        <dbReference type="Proteomes" id="UP001293593"/>
    </source>
</evidence>
<evidence type="ECO:0008006" key="4">
    <source>
        <dbReference type="Google" id="ProtNLM"/>
    </source>
</evidence>
<feature type="transmembrane region" description="Helical" evidence="1">
    <location>
        <begin position="14"/>
        <end position="33"/>
    </location>
</feature>
<keyword evidence="1" id="KW-1133">Transmembrane helix</keyword>
<name>A0AAE1MAK6_9FABA</name>
<proteinExistence type="predicted"/>
<accession>A0AAE1MAK6</accession>
<evidence type="ECO:0000313" key="2">
    <source>
        <dbReference type="EMBL" id="KAK4258024.1"/>
    </source>
</evidence>
<dbReference type="Proteomes" id="UP001293593">
    <property type="component" value="Unassembled WGS sequence"/>
</dbReference>
<keyword evidence="1" id="KW-0472">Membrane</keyword>